<evidence type="ECO:0000313" key="1">
    <source>
        <dbReference type="EMBL" id="QDU60768.1"/>
    </source>
</evidence>
<evidence type="ECO:0000313" key="2">
    <source>
        <dbReference type="Proteomes" id="UP000317093"/>
    </source>
</evidence>
<dbReference type="InterPro" id="IPR009061">
    <property type="entry name" value="DNA-bd_dom_put_sf"/>
</dbReference>
<dbReference type="SUPFAM" id="SSF46955">
    <property type="entry name" value="Putative DNA-binding domain"/>
    <property type="match status" value="1"/>
</dbReference>
<dbReference type="KEGG" id="knv:Pan216_16190"/>
<dbReference type="AlphaFoldDB" id="A0A518B1B4"/>
<evidence type="ECO:0008006" key="3">
    <source>
        <dbReference type="Google" id="ProtNLM"/>
    </source>
</evidence>
<dbReference type="EMBL" id="CP036279">
    <property type="protein sequence ID" value="QDU60768.1"/>
    <property type="molecule type" value="Genomic_DNA"/>
</dbReference>
<dbReference type="OrthoDB" id="291753at2"/>
<sequence>MSTGTPTLVPQILVDLKDAADLLSISPTTLKVMDAGGRVPAPVYLGRCKRWRVADLERWVKYGCPDRAEFRARWMAEAHSES</sequence>
<gene>
    <name evidence="1" type="ORF">Pan216_16190</name>
</gene>
<accession>A0A518B1B4</accession>
<keyword evidence="2" id="KW-1185">Reference proteome</keyword>
<dbReference type="Proteomes" id="UP000317093">
    <property type="component" value="Chromosome"/>
</dbReference>
<organism evidence="1 2">
    <name type="scientific">Kolteria novifilia</name>
    <dbReference type="NCBI Taxonomy" id="2527975"/>
    <lineage>
        <taxon>Bacteria</taxon>
        <taxon>Pseudomonadati</taxon>
        <taxon>Planctomycetota</taxon>
        <taxon>Planctomycetia</taxon>
        <taxon>Kolteriales</taxon>
        <taxon>Kolteriaceae</taxon>
        <taxon>Kolteria</taxon>
    </lineage>
</organism>
<dbReference type="RefSeq" id="WP_145257127.1">
    <property type="nucleotide sequence ID" value="NZ_CP036279.1"/>
</dbReference>
<protein>
    <recommendedName>
        <fullName evidence="3">Helix-turn-helix domain protein</fullName>
    </recommendedName>
</protein>
<proteinExistence type="predicted"/>
<name>A0A518B1B4_9BACT</name>
<reference evidence="1 2" key="1">
    <citation type="submission" date="2019-02" db="EMBL/GenBank/DDBJ databases">
        <title>Deep-cultivation of Planctomycetes and their phenomic and genomic characterization uncovers novel biology.</title>
        <authorList>
            <person name="Wiegand S."/>
            <person name="Jogler M."/>
            <person name="Boedeker C."/>
            <person name="Pinto D."/>
            <person name="Vollmers J."/>
            <person name="Rivas-Marin E."/>
            <person name="Kohn T."/>
            <person name="Peeters S.H."/>
            <person name="Heuer A."/>
            <person name="Rast P."/>
            <person name="Oberbeckmann S."/>
            <person name="Bunk B."/>
            <person name="Jeske O."/>
            <person name="Meyerdierks A."/>
            <person name="Storesund J.E."/>
            <person name="Kallscheuer N."/>
            <person name="Luecker S."/>
            <person name="Lage O.M."/>
            <person name="Pohl T."/>
            <person name="Merkel B.J."/>
            <person name="Hornburger P."/>
            <person name="Mueller R.-W."/>
            <person name="Bruemmer F."/>
            <person name="Labrenz M."/>
            <person name="Spormann A.M."/>
            <person name="Op den Camp H."/>
            <person name="Overmann J."/>
            <person name="Amann R."/>
            <person name="Jetten M.S.M."/>
            <person name="Mascher T."/>
            <person name="Medema M.H."/>
            <person name="Devos D.P."/>
            <person name="Kaster A.-K."/>
            <person name="Ovreas L."/>
            <person name="Rohde M."/>
            <person name="Galperin M.Y."/>
            <person name="Jogler C."/>
        </authorList>
    </citation>
    <scope>NUCLEOTIDE SEQUENCE [LARGE SCALE GENOMIC DNA]</scope>
    <source>
        <strain evidence="1 2">Pan216</strain>
    </source>
</reference>